<dbReference type="PANTHER" id="PTHR11461:SF211">
    <property type="entry name" value="GH10112P-RELATED"/>
    <property type="match status" value="1"/>
</dbReference>
<dbReference type="Gene3D" id="2.30.39.10">
    <property type="entry name" value="Alpha-1-antitrypsin, domain 1"/>
    <property type="match status" value="1"/>
</dbReference>
<accession>A7UI17</accession>
<dbReference type="GO" id="GO:0005615">
    <property type="term" value="C:extracellular space"/>
    <property type="evidence" value="ECO:0007669"/>
    <property type="project" value="InterPro"/>
</dbReference>
<comment type="similarity">
    <text evidence="2 8">Belongs to the serpin family.</text>
</comment>
<keyword evidence="4" id="KW-0646">Protease inhibitor</keyword>
<dbReference type="Pfam" id="PF00079">
    <property type="entry name" value="Serpin"/>
    <property type="match status" value="1"/>
</dbReference>
<dbReference type="FunFam" id="3.30.497.10:FF:000031">
    <property type="entry name" value="Putative salivary serpin"/>
    <property type="match status" value="1"/>
</dbReference>
<evidence type="ECO:0000256" key="5">
    <source>
        <dbReference type="ARBA" id="ARBA00022729"/>
    </source>
</evidence>
<dbReference type="SUPFAM" id="SSF56574">
    <property type="entry name" value="Serpins"/>
    <property type="match status" value="1"/>
</dbReference>
<evidence type="ECO:0000259" key="9">
    <source>
        <dbReference type="SMART" id="SM00093"/>
    </source>
</evidence>
<evidence type="ECO:0000256" key="6">
    <source>
        <dbReference type="ARBA" id="ARBA00022900"/>
    </source>
</evidence>
<organism evidence="10">
    <name type="scientific">Amblyomma americanum</name>
    <name type="common">Lone star tick</name>
    <dbReference type="NCBI Taxonomy" id="6943"/>
    <lineage>
        <taxon>Eukaryota</taxon>
        <taxon>Metazoa</taxon>
        <taxon>Ecdysozoa</taxon>
        <taxon>Arthropoda</taxon>
        <taxon>Chelicerata</taxon>
        <taxon>Arachnida</taxon>
        <taxon>Acari</taxon>
        <taxon>Parasitiformes</taxon>
        <taxon>Ixodida</taxon>
        <taxon>Ixodoidea</taxon>
        <taxon>Ixodidae</taxon>
        <taxon>Amblyomminae</taxon>
        <taxon>Amblyomma</taxon>
    </lineage>
</organism>
<evidence type="ECO:0000256" key="1">
    <source>
        <dbReference type="ARBA" id="ARBA00004613"/>
    </source>
</evidence>
<evidence type="ECO:0000256" key="2">
    <source>
        <dbReference type="ARBA" id="ARBA00009500"/>
    </source>
</evidence>
<keyword evidence="3" id="KW-0964">Secreted</keyword>
<dbReference type="PANTHER" id="PTHR11461">
    <property type="entry name" value="SERINE PROTEASE INHIBITOR, SERPIN"/>
    <property type="match status" value="1"/>
</dbReference>
<evidence type="ECO:0000256" key="4">
    <source>
        <dbReference type="ARBA" id="ARBA00022690"/>
    </source>
</evidence>
<keyword evidence="6" id="KW-0722">Serine protease inhibitor</keyword>
<sequence>MSTRAQDATLRHSRANNAFGLSLFSELRLTRQDQNVFFSPASVSIALGLLYTGARDKTLSELASVLGLADAGLVDRNAVLSAYKSLVDVKSPNATLDIASTVLIKQSAKILDQYKCDAAWYFHAQVRSVDFLRDGSKVAAEINEWVSGKTKGKIPRLLGGALPGNTVAYLINAVYFKGTWLAMFRASETKGTWLAMFRASETKPMPFYNHGRDEVKVPTMSVRRTFSYAYLEAIGASALAIPYAGDRFSMIIVLPSSRTGLPNVEHLLTVEVLEKLANDLVGQDVTVLLPKFNIETDYDLVSSLRKLGLESAFDSPADLSGISLANDLMVSDVKPKALIEVNEEGTVAAGVTSVRVKPKSFARSLPRPPPTFHVDPPFLFSLWDREPQRALFLGALPKL</sequence>
<dbReference type="InterPro" id="IPR042178">
    <property type="entry name" value="Serpin_sf_1"/>
</dbReference>
<dbReference type="EMBL" id="EU072727">
    <property type="protein sequence ID" value="ABS87354.1"/>
    <property type="molecule type" value="mRNA"/>
</dbReference>
<dbReference type="AlphaFoldDB" id="A7UI17"/>
<protein>
    <submittedName>
        <fullName evidence="10">Lospin 2</fullName>
    </submittedName>
</protein>
<feature type="domain" description="Serpin" evidence="9">
    <location>
        <begin position="21"/>
        <end position="399"/>
    </location>
</feature>
<name>A7UI17_AMBAM</name>
<dbReference type="InterPro" id="IPR036186">
    <property type="entry name" value="Serpin_sf"/>
</dbReference>
<evidence type="ECO:0000256" key="3">
    <source>
        <dbReference type="ARBA" id="ARBA00022525"/>
    </source>
</evidence>
<dbReference type="CDD" id="cd19577">
    <property type="entry name" value="serpinJ_IRS-2-like"/>
    <property type="match status" value="1"/>
</dbReference>
<dbReference type="SMART" id="SM00093">
    <property type="entry name" value="SERPIN"/>
    <property type="match status" value="1"/>
</dbReference>
<dbReference type="Gene3D" id="3.30.497.10">
    <property type="entry name" value="Antithrombin, subunit I, domain 2"/>
    <property type="match status" value="2"/>
</dbReference>
<evidence type="ECO:0000256" key="8">
    <source>
        <dbReference type="RuleBase" id="RU000411"/>
    </source>
</evidence>
<dbReference type="InterPro" id="IPR000215">
    <property type="entry name" value="Serpin_fam"/>
</dbReference>
<keyword evidence="5" id="KW-0732">Signal</keyword>
<proteinExistence type="evidence at transcript level"/>
<dbReference type="InterPro" id="IPR042185">
    <property type="entry name" value="Serpin_sf_2"/>
</dbReference>
<reference evidence="10" key="1">
    <citation type="journal article" date="2007" name="J. Exp. Biol.">
        <title>Molecular and expression analysis of a family of the Amblyomma americanum tick Lospins.</title>
        <authorList>
            <person name="Mulenga A."/>
            <person name="Khumthong R."/>
            <person name="Blandon M.A."/>
        </authorList>
    </citation>
    <scope>NUCLEOTIDE SEQUENCE</scope>
</reference>
<evidence type="ECO:0000256" key="7">
    <source>
        <dbReference type="ARBA" id="ARBA00023180"/>
    </source>
</evidence>
<evidence type="ECO:0000313" key="10">
    <source>
        <dbReference type="EMBL" id="ABS87354.1"/>
    </source>
</evidence>
<keyword evidence="7" id="KW-0325">Glycoprotein</keyword>
<dbReference type="InterPro" id="IPR023796">
    <property type="entry name" value="Serpin_dom"/>
</dbReference>
<dbReference type="GO" id="GO:0004867">
    <property type="term" value="F:serine-type endopeptidase inhibitor activity"/>
    <property type="evidence" value="ECO:0007669"/>
    <property type="project" value="UniProtKB-KW"/>
</dbReference>
<dbReference type="MEROPS" id="I04.088"/>
<comment type="subcellular location">
    <subcellularLocation>
        <location evidence="1">Secreted</location>
    </subcellularLocation>
</comment>